<dbReference type="Gramene" id="TuG1812G0200001398.01.T01">
    <property type="protein sequence ID" value="TuG1812G0200001398.01.T01"/>
    <property type="gene ID" value="TuG1812G0200001398.01"/>
</dbReference>
<evidence type="ECO:0000313" key="3">
    <source>
        <dbReference type="Proteomes" id="UP000015106"/>
    </source>
</evidence>
<dbReference type="Gramene" id="TuG1812G0200001398.01.T02">
    <property type="protein sequence ID" value="TuG1812G0200001398.01.T02"/>
    <property type="gene ID" value="TuG1812G0200001398.01"/>
</dbReference>
<reference evidence="2" key="3">
    <citation type="submission" date="2022-06" db="UniProtKB">
        <authorList>
            <consortium name="EnsemblPlants"/>
        </authorList>
    </citation>
    <scope>IDENTIFICATION</scope>
</reference>
<feature type="region of interest" description="Disordered" evidence="1">
    <location>
        <begin position="83"/>
        <end position="106"/>
    </location>
</feature>
<protein>
    <submittedName>
        <fullName evidence="2">Uncharacterized protein</fullName>
    </submittedName>
</protein>
<name>A0A8R7PBH9_TRIUA</name>
<reference evidence="2" key="2">
    <citation type="submission" date="2018-03" db="EMBL/GenBank/DDBJ databases">
        <title>The Triticum urartu genome reveals the dynamic nature of wheat genome evolution.</title>
        <authorList>
            <person name="Ling H."/>
            <person name="Ma B."/>
            <person name="Shi X."/>
            <person name="Liu H."/>
            <person name="Dong L."/>
            <person name="Sun H."/>
            <person name="Cao Y."/>
            <person name="Gao Q."/>
            <person name="Zheng S."/>
            <person name="Li Y."/>
            <person name="Yu Y."/>
            <person name="Du H."/>
            <person name="Qi M."/>
            <person name="Li Y."/>
            <person name="Yu H."/>
            <person name="Cui Y."/>
            <person name="Wang N."/>
            <person name="Chen C."/>
            <person name="Wu H."/>
            <person name="Zhao Y."/>
            <person name="Zhang J."/>
            <person name="Li Y."/>
            <person name="Zhou W."/>
            <person name="Zhang B."/>
            <person name="Hu W."/>
            <person name="Eijk M."/>
            <person name="Tang J."/>
            <person name="Witsenboer H."/>
            <person name="Zhao S."/>
            <person name="Li Z."/>
            <person name="Zhang A."/>
            <person name="Wang D."/>
            <person name="Liang C."/>
        </authorList>
    </citation>
    <scope>NUCLEOTIDE SEQUENCE [LARGE SCALE GENOMIC DNA]</scope>
    <source>
        <strain evidence="2">cv. G1812</strain>
    </source>
</reference>
<organism evidence="2 3">
    <name type="scientific">Triticum urartu</name>
    <name type="common">Red wild einkorn</name>
    <name type="synonym">Crithodium urartu</name>
    <dbReference type="NCBI Taxonomy" id="4572"/>
    <lineage>
        <taxon>Eukaryota</taxon>
        <taxon>Viridiplantae</taxon>
        <taxon>Streptophyta</taxon>
        <taxon>Embryophyta</taxon>
        <taxon>Tracheophyta</taxon>
        <taxon>Spermatophyta</taxon>
        <taxon>Magnoliopsida</taxon>
        <taxon>Liliopsida</taxon>
        <taxon>Poales</taxon>
        <taxon>Poaceae</taxon>
        <taxon>BOP clade</taxon>
        <taxon>Pooideae</taxon>
        <taxon>Triticodae</taxon>
        <taxon>Triticeae</taxon>
        <taxon>Triticinae</taxon>
        <taxon>Triticum</taxon>
    </lineage>
</organism>
<proteinExistence type="predicted"/>
<sequence length="445" mass="48313">LLPGASPQIVHELVQVLVGAAAGRDRGACGLAPPTCGLAAGGSRPAVLVFHDGAHALLDLAAREHPRGRVAARAHAGAPRLLDEPGVDRLVGPQRQRRHRHPEAERLQRGVPAAVRDEAAHGAVRQDVQLRAPAHDERVARRRRRVQQVARELRLLAGPDDPQERLASRQEAAGQLLHLGGADGRVAAEGDVDDGARRPGVQPLDAGVLRVEQVGAVGEAVDVPGIIGGRQRNARPYGSDLEVALQPIQNLILQLIERVDENPVPHVSISELGERGGGERRVRRVMEHEGRELPPLQPRQPGKRLAPDPRVVSRRRRVQQPGVDVVVHGARRARLGGEGYGRQTQPPRCARHPMHERVVHHMREVAFLDERGQGRRPTGLQPLHILADGRPPSSWPSEMDSTRTGPASNRTVLAMKRVTTRAAGTPLDASLLANCSMGFMWLWHG</sequence>
<feature type="region of interest" description="Disordered" evidence="1">
    <location>
        <begin position="373"/>
        <end position="406"/>
    </location>
</feature>
<feature type="region of interest" description="Disordered" evidence="1">
    <location>
        <begin position="288"/>
        <end position="318"/>
    </location>
</feature>
<evidence type="ECO:0000256" key="1">
    <source>
        <dbReference type="SAM" id="MobiDB-lite"/>
    </source>
</evidence>
<accession>A0A8R7PBH9</accession>
<evidence type="ECO:0000313" key="2">
    <source>
        <dbReference type="EnsemblPlants" id="TuG1812G0200001398.01.T01"/>
    </source>
</evidence>
<keyword evidence="3" id="KW-1185">Reference proteome</keyword>
<dbReference type="Proteomes" id="UP000015106">
    <property type="component" value="Chromosome 4"/>
</dbReference>
<reference evidence="3" key="1">
    <citation type="journal article" date="2013" name="Nature">
        <title>Draft genome of the wheat A-genome progenitor Triticum urartu.</title>
        <authorList>
            <person name="Ling H.Q."/>
            <person name="Zhao S."/>
            <person name="Liu D."/>
            <person name="Wang J."/>
            <person name="Sun H."/>
            <person name="Zhang C."/>
            <person name="Fan H."/>
            <person name="Li D."/>
            <person name="Dong L."/>
            <person name="Tao Y."/>
            <person name="Gao C."/>
            <person name="Wu H."/>
            <person name="Li Y."/>
            <person name="Cui Y."/>
            <person name="Guo X."/>
            <person name="Zheng S."/>
            <person name="Wang B."/>
            <person name="Yu K."/>
            <person name="Liang Q."/>
            <person name="Yang W."/>
            <person name="Lou X."/>
            <person name="Chen J."/>
            <person name="Feng M."/>
            <person name="Jian J."/>
            <person name="Zhang X."/>
            <person name="Luo G."/>
            <person name="Jiang Y."/>
            <person name="Liu J."/>
            <person name="Wang Z."/>
            <person name="Sha Y."/>
            <person name="Zhang B."/>
            <person name="Wu H."/>
            <person name="Tang D."/>
            <person name="Shen Q."/>
            <person name="Xue P."/>
            <person name="Zou S."/>
            <person name="Wang X."/>
            <person name="Liu X."/>
            <person name="Wang F."/>
            <person name="Yang Y."/>
            <person name="An X."/>
            <person name="Dong Z."/>
            <person name="Zhang K."/>
            <person name="Zhang X."/>
            <person name="Luo M.C."/>
            <person name="Dvorak J."/>
            <person name="Tong Y."/>
            <person name="Wang J."/>
            <person name="Yang H."/>
            <person name="Li Z."/>
            <person name="Wang D."/>
            <person name="Zhang A."/>
            <person name="Wang J."/>
        </authorList>
    </citation>
    <scope>NUCLEOTIDE SEQUENCE</scope>
    <source>
        <strain evidence="3">cv. G1812</strain>
    </source>
</reference>
<dbReference type="EnsemblPlants" id="TuG1812G0200001398.01.T02">
    <property type="protein sequence ID" value="TuG1812G0200001398.01.T02"/>
    <property type="gene ID" value="TuG1812G0200001398.01"/>
</dbReference>
<dbReference type="AlphaFoldDB" id="A0A8R7PBH9"/>
<dbReference type="EnsemblPlants" id="TuG1812G0200001398.01.T01">
    <property type="protein sequence ID" value="TuG1812G0200001398.01.T01"/>
    <property type="gene ID" value="TuG1812G0200001398.01"/>
</dbReference>